<feature type="region of interest" description="Disordered" evidence="1">
    <location>
        <begin position="217"/>
        <end position="248"/>
    </location>
</feature>
<dbReference type="Proteomes" id="UP000054359">
    <property type="component" value="Unassembled WGS sequence"/>
</dbReference>
<feature type="region of interest" description="Disordered" evidence="1">
    <location>
        <begin position="266"/>
        <end position="345"/>
    </location>
</feature>
<evidence type="ECO:0000313" key="3">
    <source>
        <dbReference type="Proteomes" id="UP000054359"/>
    </source>
</evidence>
<evidence type="ECO:0000313" key="2">
    <source>
        <dbReference type="EMBL" id="KFM66014.1"/>
    </source>
</evidence>
<feature type="compositionally biased region" description="Basic and acidic residues" evidence="1">
    <location>
        <begin position="292"/>
        <end position="325"/>
    </location>
</feature>
<feature type="compositionally biased region" description="Polar residues" evidence="1">
    <location>
        <begin position="333"/>
        <end position="345"/>
    </location>
</feature>
<dbReference type="EMBL" id="KK115780">
    <property type="protein sequence ID" value="KFM66014.1"/>
    <property type="molecule type" value="Genomic_DNA"/>
</dbReference>
<name>A0A087TLM5_STEMI</name>
<accession>A0A087TLM5</accession>
<evidence type="ECO:0000256" key="1">
    <source>
        <dbReference type="SAM" id="MobiDB-lite"/>
    </source>
</evidence>
<dbReference type="AlphaFoldDB" id="A0A087TLM5"/>
<gene>
    <name evidence="2" type="ORF">X975_22537</name>
</gene>
<feature type="non-terminal residue" evidence="2">
    <location>
        <position position="345"/>
    </location>
</feature>
<reference evidence="2 3" key="1">
    <citation type="submission" date="2013-11" db="EMBL/GenBank/DDBJ databases">
        <title>Genome sequencing of Stegodyphus mimosarum.</title>
        <authorList>
            <person name="Bechsgaard J."/>
        </authorList>
    </citation>
    <scope>NUCLEOTIDE SEQUENCE [LARGE SCALE GENOMIC DNA]</scope>
</reference>
<proteinExistence type="predicted"/>
<keyword evidence="3" id="KW-1185">Reference proteome</keyword>
<organism evidence="2 3">
    <name type="scientific">Stegodyphus mimosarum</name>
    <name type="common">African social velvet spider</name>
    <dbReference type="NCBI Taxonomy" id="407821"/>
    <lineage>
        <taxon>Eukaryota</taxon>
        <taxon>Metazoa</taxon>
        <taxon>Ecdysozoa</taxon>
        <taxon>Arthropoda</taxon>
        <taxon>Chelicerata</taxon>
        <taxon>Arachnida</taxon>
        <taxon>Araneae</taxon>
        <taxon>Araneomorphae</taxon>
        <taxon>Entelegynae</taxon>
        <taxon>Eresoidea</taxon>
        <taxon>Eresidae</taxon>
        <taxon>Stegodyphus</taxon>
    </lineage>
</organism>
<feature type="compositionally biased region" description="Basic residues" evidence="1">
    <location>
        <begin position="224"/>
        <end position="236"/>
    </location>
</feature>
<protein>
    <submittedName>
        <fullName evidence="2">Uncharacterized protein</fullName>
    </submittedName>
</protein>
<dbReference type="OrthoDB" id="6782628at2759"/>
<sequence>MRAAIKPAVVFDGKNSVTSFLESLKTDFQLYPVPERQKVAIALQGQAESSWKGNFENFKVPLLKAFPIVKNCAKLEAELNSFYQRKVEHLAEFILLKVKLVNMLYRKKPDNEVIEIILPRLLPAIQDFMELRNPRTLEELFELAVKFQNRRIAENSRFPTQGTEFLRLANVTINFAENSIFLDMVPKVVEDVKVPNIDFQHLKQDEKAKLEQLKRGLSQGQFPPHHKVPHPRKSKEPKKLQVSKPTEEFRRKESLNVWKIQRRKNLRIKKVPARNKHRRVMTRSRSRQSQDTSRRWRTEKLPQTRPPVEKMKKRPAEVEGTDQKSKQPRVYRQVSSATDVQRTSQ</sequence>
<feature type="compositionally biased region" description="Basic residues" evidence="1">
    <location>
        <begin position="266"/>
        <end position="286"/>
    </location>
</feature>